<evidence type="ECO:0000256" key="1">
    <source>
        <dbReference type="ARBA" id="ARBA00004370"/>
    </source>
</evidence>
<evidence type="ECO:0000256" key="3">
    <source>
        <dbReference type="SAM" id="SignalP"/>
    </source>
</evidence>
<proteinExistence type="predicted"/>
<dbReference type="EMBL" id="JAENRR010000007">
    <property type="protein sequence ID" value="MBK3516575.1"/>
    <property type="molecule type" value="Genomic_DNA"/>
</dbReference>
<dbReference type="InterPro" id="IPR000184">
    <property type="entry name" value="Bac_surfAg_D15"/>
</dbReference>
<dbReference type="Gene3D" id="2.40.160.50">
    <property type="entry name" value="membrane protein fhac: a member of the omp85/tpsb transporter family"/>
    <property type="match status" value="1"/>
</dbReference>
<gene>
    <name evidence="5" type="ORF">JIV24_04415</name>
</gene>
<comment type="subcellular location">
    <subcellularLocation>
        <location evidence="1">Membrane</location>
    </subcellularLocation>
</comment>
<comment type="caution">
    <text evidence="5">The sequence shown here is derived from an EMBL/GenBank/DDBJ whole genome shotgun (WGS) entry which is preliminary data.</text>
</comment>
<sequence length="356" mass="39704">MKKLLLSLLIIPTLVFSQSDTTKTEKAFRIVPLITSTPLMGWGFGVSSSFLYDGDESSASKSQLLVEGQYTTTKSYNALARNNLWLKDNSFLSSTQVVFSSINNEFSDKTYGDVEYNINTVIVTELLMFRVANQIYLGTPLSYKRLEYKPNNQSGEDFITGNGITDENSAGIGVAVSYDTRKNKYFPSKAAWITARVNTNPNWLGADNSYGALIVDARYYAKGFKDNDVWASQFYGHYSSDKAPDNGLPTLSGKTQLRGYPAGQFKAKYQTGAQTEYRYTINNTRFRAVAFFGLANLSGGSYGFEGNSRDDDGWYTCEGLGVRYMLQQVTGVDLRLDFVHTSKGDISFYLKVNQAF</sequence>
<evidence type="ECO:0000313" key="6">
    <source>
        <dbReference type="Proteomes" id="UP000605676"/>
    </source>
</evidence>
<keyword evidence="6" id="KW-1185">Reference proteome</keyword>
<keyword evidence="3" id="KW-0732">Signal</keyword>
<feature type="chain" id="PRO_5045912611" evidence="3">
    <location>
        <begin position="18"/>
        <end position="356"/>
    </location>
</feature>
<feature type="signal peptide" evidence="3">
    <location>
        <begin position="1"/>
        <end position="17"/>
    </location>
</feature>
<accession>A0ABS1HG25</accession>
<name>A0ABS1HG25_9BACT</name>
<organism evidence="5 6">
    <name type="scientific">Carboxylicivirga marina</name>
    <dbReference type="NCBI Taxonomy" id="2800988"/>
    <lineage>
        <taxon>Bacteria</taxon>
        <taxon>Pseudomonadati</taxon>
        <taxon>Bacteroidota</taxon>
        <taxon>Bacteroidia</taxon>
        <taxon>Marinilabiliales</taxon>
        <taxon>Marinilabiliaceae</taxon>
        <taxon>Carboxylicivirga</taxon>
    </lineage>
</organism>
<evidence type="ECO:0000259" key="4">
    <source>
        <dbReference type="Pfam" id="PF01103"/>
    </source>
</evidence>
<evidence type="ECO:0000313" key="5">
    <source>
        <dbReference type="EMBL" id="MBK3516575.1"/>
    </source>
</evidence>
<protein>
    <submittedName>
        <fullName evidence="5">BamA/TamA family outer membrane protein</fullName>
    </submittedName>
</protein>
<keyword evidence="2" id="KW-0472">Membrane</keyword>
<feature type="domain" description="Bacterial surface antigen (D15)" evidence="4">
    <location>
        <begin position="66"/>
        <end position="325"/>
    </location>
</feature>
<evidence type="ECO:0000256" key="2">
    <source>
        <dbReference type="ARBA" id="ARBA00023136"/>
    </source>
</evidence>
<reference evidence="5 6" key="1">
    <citation type="submission" date="2021-01" db="EMBL/GenBank/DDBJ databases">
        <title>Carboxyliciviraga sp.nov., isolated from coastal sediments.</title>
        <authorList>
            <person name="Lu D."/>
            <person name="Zhang T."/>
        </authorList>
    </citation>
    <scope>NUCLEOTIDE SEQUENCE [LARGE SCALE GENOMIC DNA]</scope>
    <source>
        <strain evidence="5 6">N1Y132</strain>
    </source>
</reference>
<dbReference type="RefSeq" id="WP_200463806.1">
    <property type="nucleotide sequence ID" value="NZ_JAENRR010000007.1"/>
</dbReference>
<dbReference type="Proteomes" id="UP000605676">
    <property type="component" value="Unassembled WGS sequence"/>
</dbReference>
<dbReference type="Pfam" id="PF01103">
    <property type="entry name" value="Omp85"/>
    <property type="match status" value="1"/>
</dbReference>